<evidence type="ECO:0000256" key="4">
    <source>
        <dbReference type="ARBA" id="ARBA00023002"/>
    </source>
</evidence>
<sequence>MQYSLIAWSAVFTIQLGAFATDWVPEILEGCNLLASQLPGRVSFPNSTQYALSNIYYSGRQAEIHPACFVTPEDTEDVATTMKVLTSSSIPFTVKSGGHTAFDGGSNIAHGVTVDLVRLNQIVLSDDRQTVSVGPGNRWANISETLDPLGLAVVGGRVSDVGVSGLILGGGISYFSGRYGWACDNVRNFEVVLASGEVVNASPQSNQDLFWALRGGGGSNFGIVTRFDLVAFEQGDVWLYTALYPLSSSTELVPAFVDLSVNGLPADHDGHTFFIMTNLAALGGFIIANYLYHATPPTTVEDTPEVFVKSASVAGSFLNTTTVANITTHSKAISEPYGGRKVWAGTSVYLGEGAAQLLQDIIPFYKEHANLLIETAKETNETVEPFFVYQPITANILDAMQKNGGNALGLTPEKGPLVHIQVTTHWETAHLDCLVRQSAADLIAQIQALAEERGLFAGYTYMNYAEKNQDVYAGYGQVNHERLRSVASAYDPDGLLRSLWRGYFKV</sequence>
<dbReference type="SUPFAM" id="SSF56176">
    <property type="entry name" value="FAD-binding/transporter-associated domain-like"/>
    <property type="match status" value="1"/>
</dbReference>
<feature type="signal peptide" evidence="5">
    <location>
        <begin position="1"/>
        <end position="20"/>
    </location>
</feature>
<dbReference type="PANTHER" id="PTHR42973:SF54">
    <property type="entry name" value="FAD-BINDING PCMH-TYPE DOMAIN-CONTAINING PROTEIN"/>
    <property type="match status" value="1"/>
</dbReference>
<evidence type="ECO:0000256" key="3">
    <source>
        <dbReference type="ARBA" id="ARBA00022827"/>
    </source>
</evidence>
<keyword evidence="3" id="KW-0274">FAD</keyword>
<dbReference type="InterPro" id="IPR016169">
    <property type="entry name" value="FAD-bd_PCMH_sub2"/>
</dbReference>
<evidence type="ECO:0000256" key="1">
    <source>
        <dbReference type="ARBA" id="ARBA00005466"/>
    </source>
</evidence>
<comment type="similarity">
    <text evidence="1">Belongs to the oxygen-dependent FAD-linked oxidoreductase family.</text>
</comment>
<dbReference type="InterPro" id="IPR050416">
    <property type="entry name" value="FAD-linked_Oxidoreductase"/>
</dbReference>
<dbReference type="GO" id="GO:0016491">
    <property type="term" value="F:oxidoreductase activity"/>
    <property type="evidence" value="ECO:0007669"/>
    <property type="project" value="UniProtKB-KW"/>
</dbReference>
<evidence type="ECO:0000259" key="6">
    <source>
        <dbReference type="PROSITE" id="PS51387"/>
    </source>
</evidence>
<dbReference type="Pfam" id="PF01565">
    <property type="entry name" value="FAD_binding_4"/>
    <property type="match status" value="1"/>
</dbReference>
<gene>
    <name evidence="7" type="ORF">CCHR01_12004</name>
</gene>
<dbReference type="GO" id="GO:0071949">
    <property type="term" value="F:FAD binding"/>
    <property type="evidence" value="ECO:0007669"/>
    <property type="project" value="InterPro"/>
</dbReference>
<keyword evidence="4" id="KW-0560">Oxidoreductase</keyword>
<accession>A0AAD9ADE8</accession>
<dbReference type="InterPro" id="IPR006094">
    <property type="entry name" value="Oxid_FAD_bind_N"/>
</dbReference>
<comment type="caution">
    <text evidence="7">The sequence shown here is derived from an EMBL/GenBank/DDBJ whole genome shotgun (WGS) entry which is preliminary data.</text>
</comment>
<dbReference type="InterPro" id="IPR036318">
    <property type="entry name" value="FAD-bd_PCMH-like_sf"/>
</dbReference>
<evidence type="ECO:0000256" key="5">
    <source>
        <dbReference type="SAM" id="SignalP"/>
    </source>
</evidence>
<dbReference type="PROSITE" id="PS51387">
    <property type="entry name" value="FAD_PCMH"/>
    <property type="match status" value="1"/>
</dbReference>
<organism evidence="7 8">
    <name type="scientific">Colletotrichum chrysophilum</name>
    <dbReference type="NCBI Taxonomy" id="1836956"/>
    <lineage>
        <taxon>Eukaryota</taxon>
        <taxon>Fungi</taxon>
        <taxon>Dikarya</taxon>
        <taxon>Ascomycota</taxon>
        <taxon>Pezizomycotina</taxon>
        <taxon>Sordariomycetes</taxon>
        <taxon>Hypocreomycetidae</taxon>
        <taxon>Glomerellales</taxon>
        <taxon>Glomerellaceae</taxon>
        <taxon>Colletotrichum</taxon>
        <taxon>Colletotrichum gloeosporioides species complex</taxon>
    </lineage>
</organism>
<evidence type="ECO:0000313" key="7">
    <source>
        <dbReference type="EMBL" id="KAK1845345.1"/>
    </source>
</evidence>
<reference evidence="7" key="1">
    <citation type="submission" date="2023-01" db="EMBL/GenBank/DDBJ databases">
        <title>Colletotrichum chrysophilum M932 genome sequence.</title>
        <authorList>
            <person name="Baroncelli R."/>
        </authorList>
    </citation>
    <scope>NUCLEOTIDE SEQUENCE</scope>
    <source>
        <strain evidence="7">M932</strain>
    </source>
</reference>
<feature type="domain" description="FAD-binding PCMH-type" evidence="6">
    <location>
        <begin position="62"/>
        <end position="234"/>
    </location>
</feature>
<name>A0AAD9ADE8_9PEZI</name>
<keyword evidence="2" id="KW-0285">Flavoprotein</keyword>
<proteinExistence type="inferred from homology"/>
<protein>
    <submittedName>
        <fullName evidence="7">FAD binding domain-containing protein</fullName>
    </submittedName>
</protein>
<keyword evidence="8" id="KW-1185">Reference proteome</keyword>
<keyword evidence="5" id="KW-0732">Signal</keyword>
<dbReference type="AlphaFoldDB" id="A0AAD9ADE8"/>
<evidence type="ECO:0000313" key="8">
    <source>
        <dbReference type="Proteomes" id="UP001243330"/>
    </source>
</evidence>
<feature type="chain" id="PRO_5042278233" evidence="5">
    <location>
        <begin position="21"/>
        <end position="506"/>
    </location>
</feature>
<dbReference type="InterPro" id="IPR016166">
    <property type="entry name" value="FAD-bd_PCMH"/>
</dbReference>
<dbReference type="Gene3D" id="3.30.465.10">
    <property type="match status" value="1"/>
</dbReference>
<dbReference type="PANTHER" id="PTHR42973">
    <property type="entry name" value="BINDING OXIDOREDUCTASE, PUTATIVE (AFU_ORTHOLOGUE AFUA_1G17690)-RELATED"/>
    <property type="match status" value="1"/>
</dbReference>
<evidence type="ECO:0000256" key="2">
    <source>
        <dbReference type="ARBA" id="ARBA00022630"/>
    </source>
</evidence>
<dbReference type="EMBL" id="JAQOWY010000275">
    <property type="protein sequence ID" value="KAK1845345.1"/>
    <property type="molecule type" value="Genomic_DNA"/>
</dbReference>
<dbReference type="Proteomes" id="UP001243330">
    <property type="component" value="Unassembled WGS sequence"/>
</dbReference>